<dbReference type="InterPro" id="IPR003660">
    <property type="entry name" value="HAMP_dom"/>
</dbReference>
<dbReference type="Gene3D" id="1.10.287.950">
    <property type="entry name" value="Methyl-accepting chemotaxis protein"/>
    <property type="match status" value="1"/>
</dbReference>
<dbReference type="Pfam" id="PF05227">
    <property type="entry name" value="CHASE3"/>
    <property type="match status" value="1"/>
</dbReference>
<dbReference type="SUPFAM" id="SSF158472">
    <property type="entry name" value="HAMP domain-like"/>
    <property type="match status" value="1"/>
</dbReference>
<dbReference type="SMART" id="SM00304">
    <property type="entry name" value="HAMP"/>
    <property type="match status" value="2"/>
</dbReference>
<feature type="domain" description="HAMP" evidence="6">
    <location>
        <begin position="206"/>
        <end position="259"/>
    </location>
</feature>
<evidence type="ECO:0000256" key="4">
    <source>
        <dbReference type="SAM" id="Phobius"/>
    </source>
</evidence>
<dbReference type="InterPro" id="IPR007891">
    <property type="entry name" value="CHASE3"/>
</dbReference>
<keyword evidence="1 3" id="KW-0807">Transducer</keyword>
<evidence type="ECO:0000313" key="7">
    <source>
        <dbReference type="EMBL" id="GBG13056.1"/>
    </source>
</evidence>
<dbReference type="PANTHER" id="PTHR32089:SF112">
    <property type="entry name" value="LYSOZYME-LIKE PROTEIN-RELATED"/>
    <property type="match status" value="1"/>
</dbReference>
<feature type="transmembrane region" description="Helical" evidence="4">
    <location>
        <begin position="7"/>
        <end position="28"/>
    </location>
</feature>
<dbReference type="CDD" id="cd19410">
    <property type="entry name" value="HK9-like_sensor"/>
    <property type="match status" value="1"/>
</dbReference>
<dbReference type="Pfam" id="PF00015">
    <property type="entry name" value="MCPsignal"/>
    <property type="match status" value="1"/>
</dbReference>
<keyword evidence="8" id="KW-1185">Reference proteome</keyword>
<comment type="caution">
    <text evidence="7">The sequence shown here is derived from an EMBL/GenBank/DDBJ whole genome shotgun (WGS) entry which is preliminary data.</text>
</comment>
<feature type="domain" description="Methyl-accepting transducer" evidence="5">
    <location>
        <begin position="303"/>
        <end position="539"/>
    </location>
</feature>
<dbReference type="Proteomes" id="UP000245081">
    <property type="component" value="Unassembled WGS sequence"/>
</dbReference>
<dbReference type="InterPro" id="IPR004089">
    <property type="entry name" value="MCPsignal_dom"/>
</dbReference>
<dbReference type="SUPFAM" id="SSF58104">
    <property type="entry name" value="Methyl-accepting chemotaxis protein (MCP) signaling domain"/>
    <property type="match status" value="1"/>
</dbReference>
<protein>
    <submittedName>
        <fullName evidence="7">Methyl-accepting chemotaxis protein</fullName>
    </submittedName>
</protein>
<dbReference type="AlphaFoldDB" id="A0A2R5F3H5"/>
<dbReference type="PROSITE" id="PS50111">
    <property type="entry name" value="CHEMOTAXIS_TRANSDUC_2"/>
    <property type="match status" value="1"/>
</dbReference>
<dbReference type="CDD" id="cd06225">
    <property type="entry name" value="HAMP"/>
    <property type="match status" value="2"/>
</dbReference>
<accession>A0A2R5F3H5</accession>
<evidence type="ECO:0000256" key="3">
    <source>
        <dbReference type="PROSITE-ProRule" id="PRU00284"/>
    </source>
</evidence>
<name>A0A2R5F3H5_9PROT</name>
<dbReference type="Gene3D" id="6.10.340.10">
    <property type="match status" value="1"/>
</dbReference>
<sequence length="575" mass="62170">MKISIGVKLWMGFMSILLVLVVVGNTSYHSTIKLTEAAHWREHTYSVLAQLDQLLVKLQDAETGQRGYVITGDEQYLGPYRAALPEIDRIQQTLRRLTTDNPVQQQRLDKLGPLVAQKLGVVKATVELRRDKGFTAARDRMLAGDGRAVMDDVRALLNEMANTENELLGVRTVEADKSARNALLWVIYGTVVAGMIVFGAAYLLSRHIAQPLKNATLVAEHIASGDLSMDVELADRSDEIGSLMQANQHMLKSLRQMAQTAQSIAQGDLTQPVHVQSEKDQLGHAFAAMNEHLRRLTQEIREGLNVLTSSSSEIMATTAQVASGAAETATAVSQTTTTVEEVKQTVLVSSQKAHQVSEEAQRTTEVSRSGRQAVEDVVDGMSRIREQTTATAESIARLSEQSLAIGEMIALVNDLAEQSNVLAVNAAIEASKAGEYGKGFSVVAQEIKSLAEQSKQAASQVRAMLGDIQKATGAAVKATEINARVVEDGSRQSVEAGHAIHALEDSITQSAQAAMQIAASSQQQLVGMDQVAQAMNNIRRASAQNLAGTRQAEAAAQGLHELGIRLKQLVERYRV</sequence>
<evidence type="ECO:0000259" key="5">
    <source>
        <dbReference type="PROSITE" id="PS50111"/>
    </source>
</evidence>
<feature type="transmembrane region" description="Helical" evidence="4">
    <location>
        <begin position="182"/>
        <end position="204"/>
    </location>
</feature>
<dbReference type="EMBL" id="BDOQ01000002">
    <property type="protein sequence ID" value="GBG13056.1"/>
    <property type="molecule type" value="Genomic_DNA"/>
</dbReference>
<reference evidence="7 8" key="1">
    <citation type="journal article" date="2018" name="Environ. Microbiol.">
        <title>Isolation and genomic characterization of Novimethylophilus kurashikiensis gen. nov. sp. nov., a new lanthanide-dependent methylotrophic species of Methylophilaceae.</title>
        <authorList>
            <person name="Lv H."/>
            <person name="Sahin N."/>
            <person name="Tani A."/>
        </authorList>
    </citation>
    <scope>NUCLEOTIDE SEQUENCE [LARGE SCALE GENOMIC DNA]</scope>
    <source>
        <strain evidence="7 8">La2-4</strain>
    </source>
</reference>
<dbReference type="GO" id="GO:0007165">
    <property type="term" value="P:signal transduction"/>
    <property type="evidence" value="ECO:0007669"/>
    <property type="project" value="UniProtKB-KW"/>
</dbReference>
<dbReference type="OrthoDB" id="8899037at2"/>
<evidence type="ECO:0000256" key="1">
    <source>
        <dbReference type="ARBA" id="ARBA00023224"/>
    </source>
</evidence>
<keyword evidence="4" id="KW-0472">Membrane</keyword>
<dbReference type="RefSeq" id="WP_109014265.1">
    <property type="nucleotide sequence ID" value="NZ_BDOQ01000002.1"/>
</dbReference>
<comment type="similarity">
    <text evidence="2">Belongs to the methyl-accepting chemotaxis (MCP) protein family.</text>
</comment>
<proteinExistence type="inferred from homology"/>
<feature type="domain" description="HAMP" evidence="6">
    <location>
        <begin position="260"/>
        <end position="301"/>
    </location>
</feature>
<dbReference type="PANTHER" id="PTHR32089">
    <property type="entry name" value="METHYL-ACCEPTING CHEMOTAXIS PROTEIN MCPB"/>
    <property type="match status" value="1"/>
</dbReference>
<evidence type="ECO:0000259" key="6">
    <source>
        <dbReference type="PROSITE" id="PS50885"/>
    </source>
</evidence>
<gene>
    <name evidence="7" type="primary">mcp</name>
    <name evidence="7" type="ORF">NMK_0594</name>
</gene>
<evidence type="ECO:0000256" key="2">
    <source>
        <dbReference type="ARBA" id="ARBA00029447"/>
    </source>
</evidence>
<dbReference type="SMART" id="SM00283">
    <property type="entry name" value="MA"/>
    <property type="match status" value="1"/>
</dbReference>
<dbReference type="PROSITE" id="PS50885">
    <property type="entry name" value="HAMP"/>
    <property type="match status" value="2"/>
</dbReference>
<keyword evidence="4" id="KW-1133">Transmembrane helix</keyword>
<organism evidence="7 8">
    <name type="scientific">Novimethylophilus kurashikiensis</name>
    <dbReference type="NCBI Taxonomy" id="1825523"/>
    <lineage>
        <taxon>Bacteria</taxon>
        <taxon>Pseudomonadati</taxon>
        <taxon>Pseudomonadota</taxon>
        <taxon>Betaproteobacteria</taxon>
        <taxon>Nitrosomonadales</taxon>
        <taxon>Methylophilaceae</taxon>
        <taxon>Novimethylophilus</taxon>
    </lineage>
</organism>
<dbReference type="Pfam" id="PF00672">
    <property type="entry name" value="HAMP"/>
    <property type="match status" value="2"/>
</dbReference>
<keyword evidence="4" id="KW-0812">Transmembrane</keyword>
<dbReference type="GO" id="GO:0016020">
    <property type="term" value="C:membrane"/>
    <property type="evidence" value="ECO:0007669"/>
    <property type="project" value="InterPro"/>
</dbReference>
<evidence type="ECO:0000313" key="8">
    <source>
        <dbReference type="Proteomes" id="UP000245081"/>
    </source>
</evidence>